<organism evidence="4 5">
    <name type="scientific">Caballeronia grimmiae</name>
    <dbReference type="NCBI Taxonomy" id="1071679"/>
    <lineage>
        <taxon>Bacteria</taxon>
        <taxon>Pseudomonadati</taxon>
        <taxon>Pseudomonadota</taxon>
        <taxon>Betaproteobacteria</taxon>
        <taxon>Burkholderiales</taxon>
        <taxon>Burkholderiaceae</taxon>
        <taxon>Caballeronia</taxon>
    </lineage>
</organism>
<dbReference type="Proteomes" id="UP000027439">
    <property type="component" value="Unassembled WGS sequence"/>
</dbReference>
<dbReference type="Pfam" id="PF11740">
    <property type="entry name" value="KfrA_N"/>
    <property type="match status" value="1"/>
</dbReference>
<reference evidence="3" key="1">
    <citation type="journal article" date="2014" name="Int. J. Syst. Evol. Microbiol.">
        <title>Complete genome of a new Firmicutes species belonging to the dominant human colonic microbiota ('Ruminococcus bicirculans') reveals two chromosomes and a selective capacity to utilize plant glucans.</title>
        <authorList>
            <consortium name="NISC Comparative Sequencing Program"/>
            <person name="Wegmann U."/>
            <person name="Louis P."/>
            <person name="Goesmann A."/>
            <person name="Henrissat B."/>
            <person name="Duncan S.H."/>
            <person name="Flint H.J."/>
        </authorList>
    </citation>
    <scope>NUCLEOTIDE SEQUENCE</scope>
    <source>
        <strain evidence="3">CGMCC 1.11013</strain>
    </source>
</reference>
<dbReference type="STRING" id="1071679.BG57_29455"/>
<evidence type="ECO:0000313" key="6">
    <source>
        <dbReference type="Proteomes" id="UP000597138"/>
    </source>
</evidence>
<feature type="coiled-coil region" evidence="1">
    <location>
        <begin position="273"/>
        <end position="307"/>
    </location>
</feature>
<dbReference type="OrthoDB" id="9071733at2"/>
<evidence type="ECO:0000256" key="1">
    <source>
        <dbReference type="SAM" id="Coils"/>
    </source>
</evidence>
<feature type="coiled-coil region" evidence="1">
    <location>
        <begin position="142"/>
        <end position="222"/>
    </location>
</feature>
<dbReference type="RefSeq" id="WP_035962846.1">
    <property type="nucleotide sequence ID" value="NZ_BMEG01000008.1"/>
</dbReference>
<dbReference type="AlphaFoldDB" id="A0A069P623"/>
<sequence>MDTQLRDTLRQELDVMRNAGARRQELSHHACKRLFFDLGLRPSVTTVRELTQTGSASDIPRDIESFWETVRSTLHVRVEAGEIPDALRQRAGELLAELFVEARRHADAALSADRAKVDVSVVAAQAATRDAEIRCQAIEQAQRRAELRAEAAVAQIASLEAELKASRARESHVQNDLRDVVMRLEAENKALSERIAREQADAARLRDRIDELQSELRHNTEHYAQQIKDAVKDAERRVKPMLVELDSLRGMAATYQTKVREAGQKEFDFLQQISAAQTRANRLESQVREQSNEIDALTRERDAHRVRVGMSAELGGLIASLALDGRLTAAEIETLGTQVDAYVAAPLDCPACESAEPELQRHEDEFELSCPNCERSSGAVASKLAAVQAFLKTAAVRA</sequence>
<proteinExistence type="predicted"/>
<dbReference type="eggNOG" id="ENOG5033WW2">
    <property type="taxonomic scope" value="Bacteria"/>
</dbReference>
<protein>
    <submittedName>
        <fullName evidence="4">DNA-binding protein</fullName>
    </submittedName>
</protein>
<dbReference type="EMBL" id="JFHE01000007">
    <property type="protein sequence ID" value="KDR35354.1"/>
    <property type="molecule type" value="Genomic_DNA"/>
</dbReference>
<dbReference type="GO" id="GO:0003677">
    <property type="term" value="F:DNA binding"/>
    <property type="evidence" value="ECO:0007669"/>
    <property type="project" value="UniProtKB-KW"/>
</dbReference>
<dbReference type="Gene3D" id="1.10.287.1490">
    <property type="match status" value="1"/>
</dbReference>
<evidence type="ECO:0000313" key="5">
    <source>
        <dbReference type="Proteomes" id="UP000027439"/>
    </source>
</evidence>
<keyword evidence="6" id="KW-1185">Reference proteome</keyword>
<accession>A0A069P623</accession>
<dbReference type="EMBL" id="BMEG01000008">
    <property type="protein sequence ID" value="GGD84601.1"/>
    <property type="molecule type" value="Genomic_DNA"/>
</dbReference>
<reference evidence="3" key="4">
    <citation type="submission" date="2024-05" db="EMBL/GenBank/DDBJ databases">
        <authorList>
            <person name="Sun Q."/>
            <person name="Zhou Y."/>
        </authorList>
    </citation>
    <scope>NUCLEOTIDE SEQUENCE</scope>
    <source>
        <strain evidence="3">CGMCC 1.11013</strain>
    </source>
</reference>
<reference evidence="6" key="3">
    <citation type="journal article" date="2019" name="Int. J. Syst. Evol. Microbiol.">
        <title>The Global Catalogue of Microorganisms (GCM) 10K type strain sequencing project: providing services to taxonomists for standard genome sequencing and annotation.</title>
        <authorList>
            <consortium name="The Broad Institute Genomics Platform"/>
            <consortium name="The Broad Institute Genome Sequencing Center for Infectious Disease"/>
            <person name="Wu L."/>
            <person name="Ma J."/>
        </authorList>
    </citation>
    <scope>NUCLEOTIDE SEQUENCE [LARGE SCALE GENOMIC DNA]</scope>
    <source>
        <strain evidence="6">CGMCC 1.11013</strain>
    </source>
</reference>
<feature type="domain" description="KfrA N-terminal DNA-binding" evidence="2">
    <location>
        <begin position="29"/>
        <end position="141"/>
    </location>
</feature>
<keyword evidence="1" id="KW-0175">Coiled coil</keyword>
<keyword evidence="4" id="KW-0238">DNA-binding</keyword>
<name>A0A069P623_9BURK</name>
<gene>
    <name evidence="4" type="ORF">BG57_29455</name>
    <name evidence="3" type="ORF">GCM10010985_43940</name>
</gene>
<comment type="caution">
    <text evidence="4">The sequence shown here is derived from an EMBL/GenBank/DDBJ whole genome shotgun (WGS) entry which is preliminary data.</text>
</comment>
<dbReference type="Proteomes" id="UP000597138">
    <property type="component" value="Unassembled WGS sequence"/>
</dbReference>
<evidence type="ECO:0000259" key="2">
    <source>
        <dbReference type="Pfam" id="PF11740"/>
    </source>
</evidence>
<evidence type="ECO:0000313" key="4">
    <source>
        <dbReference type="EMBL" id="KDR35354.1"/>
    </source>
</evidence>
<dbReference type="InterPro" id="IPR021104">
    <property type="entry name" value="KfrA_DNA-bd_N"/>
</dbReference>
<reference evidence="4 5" key="2">
    <citation type="submission" date="2014-03" db="EMBL/GenBank/DDBJ databases">
        <title>Draft Genome Sequences of Four Burkholderia Strains.</title>
        <authorList>
            <person name="Liu X.Y."/>
            <person name="Li C.X."/>
            <person name="Xu J.H."/>
        </authorList>
    </citation>
    <scope>NUCLEOTIDE SEQUENCE [LARGE SCALE GENOMIC DNA]</scope>
    <source>
        <strain evidence="4 5">R27</strain>
    </source>
</reference>
<evidence type="ECO:0000313" key="3">
    <source>
        <dbReference type="EMBL" id="GGD84601.1"/>
    </source>
</evidence>